<evidence type="ECO:0000256" key="3">
    <source>
        <dbReference type="ARBA" id="ARBA00023163"/>
    </source>
</evidence>
<gene>
    <name evidence="5" type="ORF">ACFFTR_11380</name>
</gene>
<dbReference type="Proteomes" id="UP001589608">
    <property type="component" value="Unassembled WGS sequence"/>
</dbReference>
<evidence type="ECO:0000256" key="1">
    <source>
        <dbReference type="ARBA" id="ARBA00023015"/>
    </source>
</evidence>
<keyword evidence="1" id="KW-0805">Transcription regulation</keyword>
<dbReference type="PANTHER" id="PTHR33154:SF33">
    <property type="entry name" value="TRANSCRIPTIONAL REPRESSOR SDPR"/>
    <property type="match status" value="1"/>
</dbReference>
<protein>
    <submittedName>
        <fullName evidence="5">ArsR/SmtB family transcription factor</fullName>
    </submittedName>
</protein>
<reference evidence="5 6" key="1">
    <citation type="submission" date="2024-09" db="EMBL/GenBank/DDBJ databases">
        <authorList>
            <person name="Sun Q."/>
            <person name="Mori K."/>
        </authorList>
    </citation>
    <scope>NUCLEOTIDE SEQUENCE [LARGE SCALE GENOMIC DNA]</scope>
    <source>
        <strain evidence="5 6">JCM 3307</strain>
    </source>
</reference>
<evidence type="ECO:0000259" key="4">
    <source>
        <dbReference type="PROSITE" id="PS50987"/>
    </source>
</evidence>
<dbReference type="Gene3D" id="1.10.10.10">
    <property type="entry name" value="Winged helix-like DNA-binding domain superfamily/Winged helix DNA-binding domain"/>
    <property type="match status" value="1"/>
</dbReference>
<feature type="domain" description="HTH arsR-type" evidence="4">
    <location>
        <begin position="1"/>
        <end position="100"/>
    </location>
</feature>
<proteinExistence type="predicted"/>
<evidence type="ECO:0000313" key="6">
    <source>
        <dbReference type="Proteomes" id="UP001589608"/>
    </source>
</evidence>
<dbReference type="SUPFAM" id="SSF46785">
    <property type="entry name" value="Winged helix' DNA-binding domain"/>
    <property type="match status" value="1"/>
</dbReference>
<organism evidence="5 6">
    <name type="scientific">Dactylosporangium vinaceum</name>
    <dbReference type="NCBI Taxonomy" id="53362"/>
    <lineage>
        <taxon>Bacteria</taxon>
        <taxon>Bacillati</taxon>
        <taxon>Actinomycetota</taxon>
        <taxon>Actinomycetes</taxon>
        <taxon>Micromonosporales</taxon>
        <taxon>Micromonosporaceae</taxon>
        <taxon>Dactylosporangium</taxon>
    </lineage>
</organism>
<comment type="caution">
    <text evidence="5">The sequence shown here is derived from an EMBL/GenBank/DDBJ whole genome shotgun (WGS) entry which is preliminary data.</text>
</comment>
<dbReference type="Pfam" id="PF12840">
    <property type="entry name" value="HTH_20"/>
    <property type="match status" value="1"/>
</dbReference>
<dbReference type="CDD" id="cd00090">
    <property type="entry name" value="HTH_ARSR"/>
    <property type="match status" value="1"/>
</dbReference>
<evidence type="ECO:0000256" key="2">
    <source>
        <dbReference type="ARBA" id="ARBA00023125"/>
    </source>
</evidence>
<accession>A0ABV5M4B8</accession>
<name>A0ABV5M4B8_9ACTN</name>
<keyword evidence="2" id="KW-0238">DNA-binding</keyword>
<dbReference type="InterPro" id="IPR051081">
    <property type="entry name" value="HTH_MetalResp_TranReg"/>
</dbReference>
<dbReference type="InterPro" id="IPR036390">
    <property type="entry name" value="WH_DNA-bd_sf"/>
</dbReference>
<evidence type="ECO:0000313" key="5">
    <source>
        <dbReference type="EMBL" id="MFB9443685.1"/>
    </source>
</evidence>
<dbReference type="InterPro" id="IPR036388">
    <property type="entry name" value="WH-like_DNA-bd_sf"/>
</dbReference>
<dbReference type="PROSITE" id="PS50987">
    <property type="entry name" value="HTH_ARSR_2"/>
    <property type="match status" value="1"/>
</dbReference>
<dbReference type="InterPro" id="IPR011991">
    <property type="entry name" value="ArsR-like_HTH"/>
</dbReference>
<dbReference type="EMBL" id="JBHMCA010000022">
    <property type="protein sequence ID" value="MFB9443685.1"/>
    <property type="molecule type" value="Genomic_DNA"/>
</dbReference>
<dbReference type="SMART" id="SM00418">
    <property type="entry name" value="HTH_ARSR"/>
    <property type="match status" value="1"/>
</dbReference>
<dbReference type="RefSeq" id="WP_223093518.1">
    <property type="nucleotide sequence ID" value="NZ_CP061913.1"/>
</dbReference>
<keyword evidence="3" id="KW-0804">Transcription</keyword>
<dbReference type="InterPro" id="IPR001845">
    <property type="entry name" value="HTH_ArsR_DNA-bd_dom"/>
</dbReference>
<sequence>MADDVLRALAHPLRLRMLNLMWPGPLSAAELSRELGISHALASQHLRRLAGAGLVELAEERTRRGGHERRYRTVPGSPLSDVREGTALLAETLAHGLRDRAARRDPAQPGVTTDGELWVAPEVWEEYRRGLQALGDALHAAARPVHSPGTVPVAVTVHAFRLAP</sequence>
<keyword evidence="6" id="KW-1185">Reference proteome</keyword>
<dbReference type="PANTHER" id="PTHR33154">
    <property type="entry name" value="TRANSCRIPTIONAL REGULATOR, ARSR FAMILY"/>
    <property type="match status" value="1"/>
</dbReference>